<feature type="region of interest" description="Disordered" evidence="16">
    <location>
        <begin position="289"/>
        <end position="635"/>
    </location>
</feature>
<keyword evidence="11" id="KW-0009">Actin-binding</keyword>
<feature type="coiled-coil region" evidence="15">
    <location>
        <begin position="149"/>
        <end position="181"/>
    </location>
</feature>
<evidence type="ECO:0000256" key="8">
    <source>
        <dbReference type="ARBA" id="ARBA00022902"/>
    </source>
</evidence>
<dbReference type="AlphaFoldDB" id="A0A7K4VJE4"/>
<dbReference type="Gene3D" id="3.40.20.10">
    <property type="entry name" value="Severin"/>
    <property type="match status" value="1"/>
</dbReference>
<evidence type="ECO:0000256" key="2">
    <source>
        <dbReference type="ARBA" id="ARBA00004282"/>
    </source>
</evidence>
<evidence type="ECO:0000256" key="11">
    <source>
        <dbReference type="ARBA" id="ARBA00023203"/>
    </source>
</evidence>
<feature type="domain" description="ADF-H" evidence="17">
    <location>
        <begin position="1"/>
        <end position="105"/>
    </location>
</feature>
<dbReference type="Proteomes" id="UP000580681">
    <property type="component" value="Unassembled WGS sequence"/>
</dbReference>
<dbReference type="GO" id="GO:0005884">
    <property type="term" value="C:actin filament"/>
    <property type="evidence" value="ECO:0007669"/>
    <property type="project" value="TreeGrafter"/>
</dbReference>
<evidence type="ECO:0000256" key="9">
    <source>
        <dbReference type="ARBA" id="ARBA00022949"/>
    </source>
</evidence>
<feature type="non-terminal residue" evidence="18">
    <location>
        <position position="635"/>
    </location>
</feature>
<gene>
    <name evidence="18" type="primary">Dbn1</name>
    <name evidence="18" type="ORF">EMBFUC_R12042</name>
</gene>
<evidence type="ECO:0000313" key="19">
    <source>
        <dbReference type="Proteomes" id="UP000580681"/>
    </source>
</evidence>
<comment type="subcellular location">
    <subcellularLocation>
        <location evidence="2">Cell junction</location>
    </subcellularLocation>
    <subcellularLocation>
        <location evidence="1">Cell projection</location>
        <location evidence="1">Dendrite</location>
    </subcellularLocation>
    <subcellularLocation>
        <location evidence="4">Cell projection</location>
        <location evidence="4">Growth cone</location>
    </subcellularLocation>
    <subcellularLocation>
        <location evidence="3">Cytoplasm</location>
        <location evidence="3">Cell cortex</location>
    </subcellularLocation>
</comment>
<dbReference type="CDD" id="cd11281">
    <property type="entry name" value="ADF_drebrin_like"/>
    <property type="match status" value="1"/>
</dbReference>
<dbReference type="GO" id="GO:0098974">
    <property type="term" value="P:postsynaptic actin cytoskeleton organization"/>
    <property type="evidence" value="ECO:0007669"/>
    <property type="project" value="TreeGrafter"/>
</dbReference>
<dbReference type="GO" id="GO:0051015">
    <property type="term" value="F:actin filament binding"/>
    <property type="evidence" value="ECO:0007669"/>
    <property type="project" value="TreeGrafter"/>
</dbReference>
<organism evidence="18 19">
    <name type="scientific">Emberiza fucata</name>
    <dbReference type="NCBI Taxonomy" id="337179"/>
    <lineage>
        <taxon>Eukaryota</taxon>
        <taxon>Metazoa</taxon>
        <taxon>Chordata</taxon>
        <taxon>Craniata</taxon>
        <taxon>Vertebrata</taxon>
        <taxon>Euteleostomi</taxon>
        <taxon>Archelosauria</taxon>
        <taxon>Archosauria</taxon>
        <taxon>Dinosauria</taxon>
        <taxon>Saurischia</taxon>
        <taxon>Theropoda</taxon>
        <taxon>Coelurosauria</taxon>
        <taxon>Aves</taxon>
        <taxon>Neognathae</taxon>
        <taxon>Neoaves</taxon>
        <taxon>Telluraves</taxon>
        <taxon>Australaves</taxon>
        <taxon>Passeriformes</taxon>
        <taxon>Passeroidea</taxon>
        <taxon>Fringillidae</taxon>
        <taxon>Emberizinae</taxon>
        <taxon>Emberizini</taxon>
        <taxon>Emberiza</taxon>
    </lineage>
</organism>
<feature type="compositionally biased region" description="Pro residues" evidence="16">
    <location>
        <begin position="479"/>
        <end position="495"/>
    </location>
</feature>
<keyword evidence="15" id="KW-0175">Coiled coil</keyword>
<dbReference type="SMART" id="SM00102">
    <property type="entry name" value="ADF"/>
    <property type="match status" value="1"/>
</dbReference>
<dbReference type="FunFam" id="3.40.20.10:FF:000032">
    <property type="entry name" value="Drebrin 1"/>
    <property type="match status" value="1"/>
</dbReference>
<dbReference type="GO" id="GO:0045211">
    <property type="term" value="C:postsynaptic membrane"/>
    <property type="evidence" value="ECO:0007669"/>
    <property type="project" value="TreeGrafter"/>
</dbReference>
<keyword evidence="8" id="KW-0524">Neurogenesis</keyword>
<proteinExistence type="predicted"/>
<dbReference type="GO" id="GO:0030864">
    <property type="term" value="C:cortical actin cytoskeleton"/>
    <property type="evidence" value="ECO:0007669"/>
    <property type="project" value="TreeGrafter"/>
</dbReference>
<evidence type="ECO:0000256" key="4">
    <source>
        <dbReference type="ARBA" id="ARBA00004624"/>
    </source>
</evidence>
<evidence type="ECO:0000256" key="6">
    <source>
        <dbReference type="ARBA" id="ARBA00022490"/>
    </source>
</evidence>
<feature type="compositionally biased region" description="Low complexity" evidence="16">
    <location>
        <begin position="382"/>
        <end position="391"/>
    </location>
</feature>
<dbReference type="GO" id="GO:0014069">
    <property type="term" value="C:postsynaptic density"/>
    <property type="evidence" value="ECO:0007669"/>
    <property type="project" value="TreeGrafter"/>
</dbReference>
<dbReference type="PROSITE" id="PS51263">
    <property type="entry name" value="ADF_H"/>
    <property type="match status" value="1"/>
</dbReference>
<evidence type="ECO:0000256" key="13">
    <source>
        <dbReference type="ARBA" id="ARBA00073040"/>
    </source>
</evidence>
<keyword evidence="19" id="KW-1185">Reference proteome</keyword>
<dbReference type="GO" id="GO:0061003">
    <property type="term" value="P:positive regulation of dendritic spine morphogenesis"/>
    <property type="evidence" value="ECO:0007669"/>
    <property type="project" value="TreeGrafter"/>
</dbReference>
<feature type="non-terminal residue" evidence="18">
    <location>
        <position position="1"/>
    </location>
</feature>
<evidence type="ECO:0000259" key="17">
    <source>
        <dbReference type="PROSITE" id="PS51263"/>
    </source>
</evidence>
<dbReference type="GO" id="GO:0030425">
    <property type="term" value="C:dendrite"/>
    <property type="evidence" value="ECO:0007669"/>
    <property type="project" value="UniProtKB-SubCell"/>
</dbReference>
<dbReference type="GO" id="GO:0045773">
    <property type="term" value="P:positive regulation of axon extension"/>
    <property type="evidence" value="ECO:0007669"/>
    <property type="project" value="TreeGrafter"/>
</dbReference>
<reference evidence="18 19" key="1">
    <citation type="submission" date="2019-09" db="EMBL/GenBank/DDBJ databases">
        <title>Bird 10,000 Genomes (B10K) Project - Family phase.</title>
        <authorList>
            <person name="Zhang G."/>
        </authorList>
    </citation>
    <scope>NUCLEOTIDE SEQUENCE [LARGE SCALE GENOMIC DNA]</scope>
    <source>
        <strain evidence="18">B10K-DU-015-11</strain>
        <tissue evidence="18">Mixed tissue sample</tissue>
    </source>
</reference>
<evidence type="ECO:0000256" key="15">
    <source>
        <dbReference type="SAM" id="Coils"/>
    </source>
</evidence>
<keyword evidence="9" id="KW-0965">Cell junction</keyword>
<dbReference type="EMBL" id="VYZJ01000944">
    <property type="protein sequence ID" value="NWR22586.1"/>
    <property type="molecule type" value="Genomic_DNA"/>
</dbReference>
<evidence type="ECO:0000256" key="5">
    <source>
        <dbReference type="ARBA" id="ARBA00022473"/>
    </source>
</evidence>
<keyword evidence="6" id="KW-0963">Cytoplasm</keyword>
<name>A0A7K4VJE4_9EMBE</name>
<accession>A0A7K4VJE4</accession>
<keyword evidence="5" id="KW-0217">Developmental protein</keyword>
<dbReference type="GO" id="GO:0030426">
    <property type="term" value="C:growth cone"/>
    <property type="evidence" value="ECO:0007669"/>
    <property type="project" value="UniProtKB-SubCell"/>
</dbReference>
<keyword evidence="7" id="KW-0221">Differentiation</keyword>
<dbReference type="GO" id="GO:0030027">
    <property type="term" value="C:lamellipodium"/>
    <property type="evidence" value="ECO:0007669"/>
    <property type="project" value="TreeGrafter"/>
</dbReference>
<keyword evidence="10" id="KW-0007">Acetylation</keyword>
<dbReference type="InterPro" id="IPR029006">
    <property type="entry name" value="ADF-H/Gelsolin-like_dom_sf"/>
</dbReference>
<evidence type="ECO:0000256" key="10">
    <source>
        <dbReference type="ARBA" id="ARBA00022990"/>
    </source>
</evidence>
<dbReference type="InterPro" id="IPR002108">
    <property type="entry name" value="ADF-H"/>
</dbReference>
<evidence type="ECO:0000256" key="16">
    <source>
        <dbReference type="SAM" id="MobiDB-lite"/>
    </source>
</evidence>
<comment type="caution">
    <text evidence="18">The sequence shown here is derived from an EMBL/GenBank/DDBJ whole genome shotgun (WGS) entry which is preliminary data.</text>
</comment>
<feature type="compositionally biased region" description="Acidic residues" evidence="16">
    <location>
        <begin position="518"/>
        <end position="528"/>
    </location>
</feature>
<evidence type="ECO:0000256" key="7">
    <source>
        <dbReference type="ARBA" id="ARBA00022782"/>
    </source>
</evidence>
<sequence length="635" mass="67563">ALYTYEDGSDDLKLAASGGGGLLELSGHFEIQKVMYGFCSVKDPQAVLPKYVLVNWVGEDVPDARKCACASHVAKIAEFFQGVDVIVNASSVEDIDPGAIGQRLSNGLARVSSPVLHRLRLREDENAEPVGTTYQKTDATVEMKRLNREQFWEQAKKEEELRKEEERKKALDARLRCAMDRTARLSTKQRGMEKAVPRNVWSCANGAEWAMWFQGLCRAVPPQAQLTGHRAVPTKAVPGHSWVTRGQSQRAPRQVWGCLCPCPADVGAETRGGGGDTCRGHGACCTHGSLHPTTQRGRGGGRYTATRTRQRTPGSVRGRSSAGALVPPLSVGSLPRQPISLSAGSQSDAFRKASAAGCSPCEPSPAASPPGPRAPAEPTPATPKESPSPSAQEPGPATPEQHWPFPGPEDKAIEPPGDEPSPRPVWTEGGDALGDLVTLEPTEPSLPPVADEPQTGEAPNPESLIDLWQSESDGVAPPAAWPLPAAPVPETPPAMLPEEGALLSLDELPEPPATFCDAEQEDEEEAAGEGDPQSQDLGCQHTPQEDTQEDTPGRETPPITNGEMAPKDGTPGRGEQVSITCGERSGRDGGLGGVLTTCPHPQASEGYFSQSQEEEVPPSEELSAKAPQPVFYNKP</sequence>
<keyword evidence="12" id="KW-0966">Cell projection</keyword>
<dbReference type="GO" id="GO:0030833">
    <property type="term" value="P:regulation of actin filament polymerization"/>
    <property type="evidence" value="ECO:0007669"/>
    <property type="project" value="TreeGrafter"/>
</dbReference>
<evidence type="ECO:0000256" key="3">
    <source>
        <dbReference type="ARBA" id="ARBA00004544"/>
    </source>
</evidence>
<evidence type="ECO:0000313" key="18">
    <source>
        <dbReference type="EMBL" id="NWR22586.1"/>
    </source>
</evidence>
<protein>
    <recommendedName>
        <fullName evidence="13">Drebrin</fullName>
    </recommendedName>
    <alternativeName>
        <fullName evidence="14">Developmentally-regulated brain protein</fullName>
    </alternativeName>
</protein>
<feature type="compositionally biased region" description="Polar residues" evidence="16">
    <location>
        <begin position="339"/>
        <end position="348"/>
    </location>
</feature>
<dbReference type="PANTHER" id="PTHR10829:SF1">
    <property type="entry name" value="DREBRIN"/>
    <property type="match status" value="1"/>
</dbReference>
<dbReference type="GO" id="GO:0070161">
    <property type="term" value="C:anchoring junction"/>
    <property type="evidence" value="ECO:0007669"/>
    <property type="project" value="UniProtKB-SubCell"/>
</dbReference>
<evidence type="ECO:0000256" key="12">
    <source>
        <dbReference type="ARBA" id="ARBA00023273"/>
    </source>
</evidence>
<dbReference type="Pfam" id="PF00241">
    <property type="entry name" value="Cofilin_ADF"/>
    <property type="match status" value="1"/>
</dbReference>
<dbReference type="GO" id="GO:0048812">
    <property type="term" value="P:neuron projection morphogenesis"/>
    <property type="evidence" value="ECO:0007669"/>
    <property type="project" value="TreeGrafter"/>
</dbReference>
<feature type="compositionally biased region" description="Pro residues" evidence="16">
    <location>
        <begin position="362"/>
        <end position="381"/>
    </location>
</feature>
<evidence type="ECO:0000256" key="14">
    <source>
        <dbReference type="ARBA" id="ARBA00076970"/>
    </source>
</evidence>
<evidence type="ECO:0000256" key="1">
    <source>
        <dbReference type="ARBA" id="ARBA00004279"/>
    </source>
</evidence>
<dbReference type="SUPFAM" id="SSF55753">
    <property type="entry name" value="Actin depolymerizing proteins"/>
    <property type="match status" value="1"/>
</dbReference>
<dbReference type="PANTHER" id="PTHR10829">
    <property type="entry name" value="CORTACTIN AND DREBRIN"/>
    <property type="match status" value="1"/>
</dbReference>